<gene>
    <name evidence="1" type="ORF">JZ751_022611</name>
</gene>
<name>A0A8T2PDF3_9TELE</name>
<proteinExistence type="predicted"/>
<evidence type="ECO:0000313" key="2">
    <source>
        <dbReference type="Proteomes" id="UP000824540"/>
    </source>
</evidence>
<evidence type="ECO:0000313" key="1">
    <source>
        <dbReference type="EMBL" id="KAG9351363.1"/>
    </source>
</evidence>
<organism evidence="1 2">
    <name type="scientific">Albula glossodonta</name>
    <name type="common">roundjaw bonefish</name>
    <dbReference type="NCBI Taxonomy" id="121402"/>
    <lineage>
        <taxon>Eukaryota</taxon>
        <taxon>Metazoa</taxon>
        <taxon>Chordata</taxon>
        <taxon>Craniata</taxon>
        <taxon>Vertebrata</taxon>
        <taxon>Euteleostomi</taxon>
        <taxon>Actinopterygii</taxon>
        <taxon>Neopterygii</taxon>
        <taxon>Teleostei</taxon>
        <taxon>Albuliformes</taxon>
        <taxon>Albulidae</taxon>
        <taxon>Albula</taxon>
    </lineage>
</organism>
<reference evidence="1" key="1">
    <citation type="thesis" date="2021" institute="BYU ScholarsArchive" country="Provo, UT, USA">
        <title>Applications of and Algorithms for Genome Assembly and Genomic Analyses with an Emphasis on Marine Teleosts.</title>
        <authorList>
            <person name="Pickett B.D."/>
        </authorList>
    </citation>
    <scope>NUCLEOTIDE SEQUENCE</scope>
    <source>
        <strain evidence="1">HI-2016</strain>
    </source>
</reference>
<comment type="caution">
    <text evidence="1">The sequence shown here is derived from an EMBL/GenBank/DDBJ whole genome shotgun (WGS) entry which is preliminary data.</text>
</comment>
<dbReference type="Proteomes" id="UP000824540">
    <property type="component" value="Unassembled WGS sequence"/>
</dbReference>
<keyword evidence="2" id="KW-1185">Reference proteome</keyword>
<feature type="non-terminal residue" evidence="1">
    <location>
        <position position="1"/>
    </location>
</feature>
<protein>
    <submittedName>
        <fullName evidence="1">Uncharacterized protein</fullName>
    </submittedName>
</protein>
<sequence length="101" mass="10822">MPQQNPNSLNATLFREVSEWNLSGWAVVLSPKAPVLLQPLYCLFTNDVTYQPSNKQYLSRRPLPVAHCGGLMSAAVGGLAGCEVLGLGPLSSSHLSDDIRG</sequence>
<dbReference type="EMBL" id="JAFBMS010000006">
    <property type="protein sequence ID" value="KAG9351363.1"/>
    <property type="molecule type" value="Genomic_DNA"/>
</dbReference>
<accession>A0A8T2PDF3</accession>
<dbReference type="AlphaFoldDB" id="A0A8T2PDF3"/>